<evidence type="ECO:0000313" key="2">
    <source>
        <dbReference type="Proteomes" id="UP000076486"/>
    </source>
</evidence>
<accession>A0A167IDF9</accession>
<dbReference type="Proteomes" id="UP000076486">
    <property type="component" value="Unassembled WGS sequence"/>
</dbReference>
<dbReference type="AlphaFoldDB" id="A0A167IDF9"/>
<gene>
    <name evidence="1" type="ORF">N473_03425</name>
</gene>
<evidence type="ECO:0000313" key="1">
    <source>
        <dbReference type="EMBL" id="KZN59220.1"/>
    </source>
</evidence>
<reference evidence="1 2" key="1">
    <citation type="submission" date="2013-07" db="EMBL/GenBank/DDBJ databases">
        <title>Comparative Genomic and Metabolomic Analysis of Twelve Strains of Pseudoalteromonas luteoviolacea.</title>
        <authorList>
            <person name="Vynne N.G."/>
            <person name="Mansson M."/>
            <person name="Gram L."/>
        </authorList>
    </citation>
    <scope>NUCLEOTIDE SEQUENCE [LARGE SCALE GENOMIC DNA]</scope>
    <source>
        <strain evidence="1 2">CPMOR-1</strain>
    </source>
</reference>
<comment type="caution">
    <text evidence="1">The sequence shown here is derived from an EMBL/GenBank/DDBJ whole genome shotgun (WGS) entry which is preliminary data.</text>
</comment>
<protein>
    <submittedName>
        <fullName evidence="1">Uncharacterized protein</fullName>
    </submittedName>
</protein>
<proteinExistence type="predicted"/>
<dbReference type="PATRIC" id="fig|1365248.3.peg.4536"/>
<name>A0A167IDF9_9GAMM</name>
<organism evidence="1 2">
    <name type="scientific">Pseudoalteromonas luteoviolacea CPMOR-1</name>
    <dbReference type="NCBI Taxonomy" id="1365248"/>
    <lineage>
        <taxon>Bacteria</taxon>
        <taxon>Pseudomonadati</taxon>
        <taxon>Pseudomonadota</taxon>
        <taxon>Gammaproteobacteria</taxon>
        <taxon>Alteromonadales</taxon>
        <taxon>Pseudoalteromonadaceae</taxon>
        <taxon>Pseudoalteromonas</taxon>
    </lineage>
</organism>
<sequence>MWHLLQMRSMAGQHQQAIKIGKSIAAAAANSKPSFLWKEYVLASVAFLEGGNKILLKNRKLIAHHQGNKPNTMNSAIIDKPINNINKSYIYAN</sequence>
<dbReference type="EMBL" id="AUYC01000062">
    <property type="protein sequence ID" value="KZN59220.1"/>
    <property type="molecule type" value="Genomic_DNA"/>
</dbReference>